<dbReference type="Pfam" id="PF00072">
    <property type="entry name" value="Response_reg"/>
    <property type="match status" value="1"/>
</dbReference>
<dbReference type="SUPFAM" id="SSF46894">
    <property type="entry name" value="C-terminal effector domain of the bipartite response regulators"/>
    <property type="match status" value="1"/>
</dbReference>
<keyword evidence="4" id="KW-0804">Transcription</keyword>
<evidence type="ECO:0000256" key="3">
    <source>
        <dbReference type="ARBA" id="ARBA00023125"/>
    </source>
</evidence>
<evidence type="ECO:0000259" key="6">
    <source>
        <dbReference type="PROSITE" id="PS50043"/>
    </source>
</evidence>
<evidence type="ECO:0000256" key="2">
    <source>
        <dbReference type="ARBA" id="ARBA00023015"/>
    </source>
</evidence>
<dbReference type="SMART" id="SM00448">
    <property type="entry name" value="REC"/>
    <property type="match status" value="1"/>
</dbReference>
<dbReference type="PRINTS" id="PR00038">
    <property type="entry name" value="HTHLUXR"/>
</dbReference>
<proteinExistence type="predicted"/>
<feature type="modified residue" description="4-aspartylphosphate" evidence="5">
    <location>
        <position position="52"/>
    </location>
</feature>
<feature type="domain" description="HTH luxR-type" evidence="6">
    <location>
        <begin position="144"/>
        <end position="215"/>
    </location>
</feature>
<organism evidence="8 9">
    <name type="scientific">Plantactinospora siamensis</name>
    <dbReference type="NCBI Taxonomy" id="555372"/>
    <lineage>
        <taxon>Bacteria</taxon>
        <taxon>Bacillati</taxon>
        <taxon>Actinomycetota</taxon>
        <taxon>Actinomycetes</taxon>
        <taxon>Micromonosporales</taxon>
        <taxon>Micromonosporaceae</taxon>
        <taxon>Plantactinospora</taxon>
    </lineage>
</organism>
<dbReference type="InterPro" id="IPR001789">
    <property type="entry name" value="Sig_transdc_resp-reg_receiver"/>
</dbReference>
<accession>A0ABV6P2Y9</accession>
<dbReference type="SUPFAM" id="SSF52172">
    <property type="entry name" value="CheY-like"/>
    <property type="match status" value="1"/>
</dbReference>
<dbReference type="InterPro" id="IPR000792">
    <property type="entry name" value="Tscrpt_reg_LuxR_C"/>
</dbReference>
<dbReference type="CDD" id="cd17535">
    <property type="entry name" value="REC_NarL-like"/>
    <property type="match status" value="1"/>
</dbReference>
<dbReference type="InterPro" id="IPR058245">
    <property type="entry name" value="NreC/VraR/RcsB-like_REC"/>
</dbReference>
<gene>
    <name evidence="8" type="ORF">ACFFHU_24765</name>
</gene>
<dbReference type="EMBL" id="JBHLUE010000021">
    <property type="protein sequence ID" value="MFC0567339.1"/>
    <property type="molecule type" value="Genomic_DNA"/>
</dbReference>
<dbReference type="Gene3D" id="3.40.50.2300">
    <property type="match status" value="1"/>
</dbReference>
<reference evidence="8 9" key="1">
    <citation type="submission" date="2024-09" db="EMBL/GenBank/DDBJ databases">
        <authorList>
            <person name="Sun Q."/>
            <person name="Mori K."/>
        </authorList>
    </citation>
    <scope>NUCLEOTIDE SEQUENCE [LARGE SCALE GENOMIC DNA]</scope>
    <source>
        <strain evidence="8 9">TBRC 2205</strain>
    </source>
</reference>
<sequence>MRLVIAEDAVLLRDGLARLLAEKGHEVVATVADPDSLLRAVAEHRPGLAVVDIRMPPSFTDEGLRAALAIRRDHPGTAVLVLSQYVVDRYATELLAGDIRGVGYLLKDRVADTGDFLDAVAQVGGGGTVIDPEVVRQLFSRGRRDPVLRTLTDRERQVLTSMAEGRSNASVARRLHISEGSVEKHVASIFGKLGLAADRDTHRRVLAVVAFLRESDEDGG</sequence>
<dbReference type="CDD" id="cd06170">
    <property type="entry name" value="LuxR_C_like"/>
    <property type="match status" value="1"/>
</dbReference>
<protein>
    <submittedName>
        <fullName evidence="8">LuxR C-terminal-related transcriptional regulator</fullName>
    </submittedName>
</protein>
<comment type="caution">
    <text evidence="8">The sequence shown here is derived from an EMBL/GenBank/DDBJ whole genome shotgun (WGS) entry which is preliminary data.</text>
</comment>
<dbReference type="PANTHER" id="PTHR43214">
    <property type="entry name" value="TWO-COMPONENT RESPONSE REGULATOR"/>
    <property type="match status" value="1"/>
</dbReference>
<dbReference type="InterPro" id="IPR011006">
    <property type="entry name" value="CheY-like_superfamily"/>
</dbReference>
<dbReference type="SMART" id="SM00421">
    <property type="entry name" value="HTH_LUXR"/>
    <property type="match status" value="1"/>
</dbReference>
<dbReference type="Proteomes" id="UP001589894">
    <property type="component" value="Unassembled WGS sequence"/>
</dbReference>
<evidence type="ECO:0000313" key="8">
    <source>
        <dbReference type="EMBL" id="MFC0567339.1"/>
    </source>
</evidence>
<evidence type="ECO:0000259" key="7">
    <source>
        <dbReference type="PROSITE" id="PS50110"/>
    </source>
</evidence>
<keyword evidence="9" id="KW-1185">Reference proteome</keyword>
<evidence type="ECO:0000256" key="5">
    <source>
        <dbReference type="PROSITE-ProRule" id="PRU00169"/>
    </source>
</evidence>
<dbReference type="InterPro" id="IPR039420">
    <property type="entry name" value="WalR-like"/>
</dbReference>
<keyword evidence="1 5" id="KW-0597">Phosphoprotein</keyword>
<dbReference type="PROSITE" id="PS50043">
    <property type="entry name" value="HTH_LUXR_2"/>
    <property type="match status" value="1"/>
</dbReference>
<evidence type="ECO:0000313" key="9">
    <source>
        <dbReference type="Proteomes" id="UP001589894"/>
    </source>
</evidence>
<evidence type="ECO:0000256" key="1">
    <source>
        <dbReference type="ARBA" id="ARBA00022553"/>
    </source>
</evidence>
<dbReference type="Pfam" id="PF00196">
    <property type="entry name" value="GerE"/>
    <property type="match status" value="1"/>
</dbReference>
<name>A0ABV6P2Y9_9ACTN</name>
<dbReference type="PANTHER" id="PTHR43214:SF24">
    <property type="entry name" value="TRANSCRIPTIONAL REGULATORY PROTEIN NARL-RELATED"/>
    <property type="match status" value="1"/>
</dbReference>
<keyword evidence="2" id="KW-0805">Transcription regulation</keyword>
<dbReference type="InterPro" id="IPR016032">
    <property type="entry name" value="Sig_transdc_resp-reg_C-effctor"/>
</dbReference>
<dbReference type="PROSITE" id="PS00622">
    <property type="entry name" value="HTH_LUXR_1"/>
    <property type="match status" value="1"/>
</dbReference>
<evidence type="ECO:0000256" key="4">
    <source>
        <dbReference type="ARBA" id="ARBA00023163"/>
    </source>
</evidence>
<feature type="domain" description="Response regulatory" evidence="7">
    <location>
        <begin position="2"/>
        <end position="122"/>
    </location>
</feature>
<keyword evidence="3" id="KW-0238">DNA-binding</keyword>
<dbReference type="RefSeq" id="WP_377342636.1">
    <property type="nucleotide sequence ID" value="NZ_JBHLUE010000021.1"/>
</dbReference>
<dbReference type="PROSITE" id="PS50110">
    <property type="entry name" value="RESPONSE_REGULATORY"/>
    <property type="match status" value="1"/>
</dbReference>